<reference evidence="1 2" key="1">
    <citation type="journal article" date="2015" name="Genome Announc.">
        <title>Expanding the biotechnology potential of lactobacilli through comparative genomics of 213 strains and associated genera.</title>
        <authorList>
            <person name="Sun Z."/>
            <person name="Harris H.M."/>
            <person name="McCann A."/>
            <person name="Guo C."/>
            <person name="Argimon S."/>
            <person name="Zhang W."/>
            <person name="Yang X."/>
            <person name="Jeffery I.B."/>
            <person name="Cooney J.C."/>
            <person name="Kagawa T.F."/>
            <person name="Liu W."/>
            <person name="Song Y."/>
            <person name="Salvetti E."/>
            <person name="Wrobel A."/>
            <person name="Rasinkangas P."/>
            <person name="Parkhill J."/>
            <person name="Rea M.C."/>
            <person name="O'Sullivan O."/>
            <person name="Ritari J."/>
            <person name="Douillard F.P."/>
            <person name="Paul Ross R."/>
            <person name="Yang R."/>
            <person name="Briner A.E."/>
            <person name="Felis G.E."/>
            <person name="de Vos W.M."/>
            <person name="Barrangou R."/>
            <person name="Klaenhammer T.R."/>
            <person name="Caufield P.W."/>
            <person name="Cui Y."/>
            <person name="Zhang H."/>
            <person name="O'Toole P.W."/>
        </authorList>
    </citation>
    <scope>NUCLEOTIDE SEQUENCE [LARGE SCALE GENOMIC DNA]</scope>
    <source>
        <strain evidence="1 2">DSM 20605</strain>
    </source>
</reference>
<dbReference type="OrthoDB" id="2299296at2"/>
<dbReference type="Proteomes" id="UP000051576">
    <property type="component" value="Unassembled WGS sequence"/>
</dbReference>
<evidence type="ECO:0000313" key="1">
    <source>
        <dbReference type="EMBL" id="KRM86361.1"/>
    </source>
</evidence>
<dbReference type="RefSeq" id="WP_010579617.1">
    <property type="nucleotide sequence ID" value="NZ_AHYZ01000025.1"/>
</dbReference>
<organism evidence="1 2">
    <name type="scientific">Liquorilactobacillus vini DSM 20605</name>
    <dbReference type="NCBI Taxonomy" id="1133569"/>
    <lineage>
        <taxon>Bacteria</taxon>
        <taxon>Bacillati</taxon>
        <taxon>Bacillota</taxon>
        <taxon>Bacilli</taxon>
        <taxon>Lactobacillales</taxon>
        <taxon>Lactobacillaceae</taxon>
        <taxon>Liquorilactobacillus</taxon>
    </lineage>
</organism>
<dbReference type="STRING" id="1133569.FD21_GL001638"/>
<protein>
    <submittedName>
        <fullName evidence="1">Uncharacterized protein</fullName>
    </submittedName>
</protein>
<gene>
    <name evidence="1" type="ORF">FD21_GL001638</name>
</gene>
<dbReference type="EMBL" id="AYYX01000051">
    <property type="protein sequence ID" value="KRM86361.1"/>
    <property type="molecule type" value="Genomic_DNA"/>
</dbReference>
<evidence type="ECO:0000313" key="2">
    <source>
        <dbReference type="Proteomes" id="UP000051576"/>
    </source>
</evidence>
<dbReference type="InterPro" id="IPR021351">
    <property type="entry name" value="DUF2969"/>
</dbReference>
<comment type="caution">
    <text evidence="1">The sequence shown here is derived from an EMBL/GenBank/DDBJ whole genome shotgun (WGS) entry which is preliminary data.</text>
</comment>
<sequence length="76" mass="8811">MSKKERNIEVIEEEREENGQTIVELKIGKQSLGVIKLNSRINRFQALLPNGSIYHTNTRVEAVNLLLRDYHLHQAN</sequence>
<accession>A0A0R2CD99</accession>
<keyword evidence="2" id="KW-1185">Reference proteome</keyword>
<proteinExistence type="predicted"/>
<name>A0A0R2CD99_9LACO</name>
<dbReference type="AlphaFoldDB" id="A0A0R2CD99"/>
<dbReference type="Pfam" id="PF11184">
    <property type="entry name" value="DUF2969"/>
    <property type="match status" value="1"/>
</dbReference>